<proteinExistence type="predicted"/>
<feature type="chain" id="PRO_5032588649" description="PE-PPE domain-containing protein" evidence="1">
    <location>
        <begin position="32"/>
        <end position="430"/>
    </location>
</feature>
<dbReference type="EMBL" id="CP045921">
    <property type="protein sequence ID" value="QHN42749.1"/>
    <property type="molecule type" value="Genomic_DNA"/>
</dbReference>
<organism evidence="3 4">
    <name type="scientific">Candidatus Mycosynbacter amalyticus</name>
    <dbReference type="NCBI Taxonomy" id="2665156"/>
    <lineage>
        <taxon>Bacteria</taxon>
        <taxon>Candidatus Saccharimonadota</taxon>
        <taxon>Candidatus Saccharimonadota incertae sedis</taxon>
        <taxon>Candidatus Mycosynbacter</taxon>
    </lineage>
</organism>
<feature type="signal peptide" evidence="1">
    <location>
        <begin position="1"/>
        <end position="31"/>
    </location>
</feature>
<keyword evidence="4" id="KW-1185">Reference proteome</keyword>
<evidence type="ECO:0000256" key="1">
    <source>
        <dbReference type="SAM" id="SignalP"/>
    </source>
</evidence>
<dbReference type="KEGG" id="mama:GII36_02675"/>
<sequence>MIQMFRVFVRAIALVTLALGLVLGGSSIAQAAPVEFDSSSIYAYGGTGNPSAAGMKDSAAGRVAQGVSPDVPVSEMYAVNEFRFDTGLFDKTYSDSRNETAASMVQTVEAAPTLAKKTLVVYSQTGDAARIAARALVAKGFPADQLLIVAQGDPGRQGSTKGIAQVLRAFKIPVLGVDFDEDQSTSGVKVVSICKVGVNADPICDMPSDLDPIKGANRLAGFFTAHGSYGPDLNMSNATISVYGNEIDVDVPTDTPSLVLLARGAGIGVPQELSDALSDYLLTDHSFPKLEEIFHGDFLPELAEGLLQPKKPAPLPVPQVPTSPEEIPAVVGDFAGQTTVYVAENAGAAIGSAAGGAVGSNFGPAGTTLGTQLGERVGQAVGREVGEAAAPVVADIAAGVVESVQTGNPQPAVDAINRALPAGVPPIHLP</sequence>
<name>A0A857MN97_9BACT</name>
<dbReference type="Proteomes" id="UP001059824">
    <property type="component" value="Chromosome"/>
</dbReference>
<evidence type="ECO:0000313" key="4">
    <source>
        <dbReference type="Proteomes" id="UP001059824"/>
    </source>
</evidence>
<dbReference type="AlphaFoldDB" id="A0A857MN97"/>
<dbReference type="InterPro" id="IPR013228">
    <property type="entry name" value="PE-PPE_C"/>
</dbReference>
<keyword evidence="1" id="KW-0732">Signal</keyword>
<reference evidence="3" key="1">
    <citation type="journal article" date="2021" name="Nat. Microbiol.">
        <title>Cocultivation of an ultrasmall environmental parasitic bacterium with lytic ability against bacteria associated with wastewater foams.</title>
        <authorList>
            <person name="Batinovic S."/>
            <person name="Rose J.J.A."/>
            <person name="Ratcliffe J."/>
            <person name="Seviour R.J."/>
            <person name="Petrovski S."/>
        </authorList>
    </citation>
    <scope>NUCLEOTIDE SEQUENCE</scope>
    <source>
        <strain evidence="3">JR1</strain>
    </source>
</reference>
<evidence type="ECO:0000259" key="2">
    <source>
        <dbReference type="Pfam" id="PF08237"/>
    </source>
</evidence>
<accession>A0A857MN97</accession>
<gene>
    <name evidence="3" type="ORF">GII36_02675</name>
</gene>
<feature type="domain" description="PE-PPE" evidence="2">
    <location>
        <begin position="88"/>
        <end position="237"/>
    </location>
</feature>
<dbReference type="Pfam" id="PF08237">
    <property type="entry name" value="PE-PPE"/>
    <property type="match status" value="1"/>
</dbReference>
<evidence type="ECO:0000313" key="3">
    <source>
        <dbReference type="EMBL" id="QHN42749.1"/>
    </source>
</evidence>
<dbReference type="Gene3D" id="3.40.50.1820">
    <property type="entry name" value="alpha/beta hydrolase"/>
    <property type="match status" value="1"/>
</dbReference>
<dbReference type="InterPro" id="IPR029058">
    <property type="entry name" value="AB_hydrolase_fold"/>
</dbReference>
<protein>
    <recommendedName>
        <fullName evidence="2">PE-PPE domain-containing protein</fullName>
    </recommendedName>
</protein>